<dbReference type="eggNOG" id="ENOG502S8Y8">
    <property type="taxonomic scope" value="Eukaryota"/>
</dbReference>
<reference evidence="2 3" key="1">
    <citation type="journal article" date="2004" name="Science">
        <title>The genome of the diatom Thalassiosira pseudonana: ecology, evolution, and metabolism.</title>
        <authorList>
            <person name="Armbrust E.V."/>
            <person name="Berges J.A."/>
            <person name="Bowler C."/>
            <person name="Green B.R."/>
            <person name="Martinez D."/>
            <person name="Putnam N.H."/>
            <person name="Zhou S."/>
            <person name="Allen A.E."/>
            <person name="Apt K.E."/>
            <person name="Bechner M."/>
            <person name="Brzezinski M.A."/>
            <person name="Chaal B.K."/>
            <person name="Chiovitti A."/>
            <person name="Davis A.K."/>
            <person name="Demarest M.S."/>
            <person name="Detter J.C."/>
            <person name="Glavina T."/>
            <person name="Goodstein D."/>
            <person name="Hadi M.Z."/>
            <person name="Hellsten U."/>
            <person name="Hildebrand M."/>
            <person name="Jenkins B.D."/>
            <person name="Jurka J."/>
            <person name="Kapitonov V.V."/>
            <person name="Kroger N."/>
            <person name="Lau W.W."/>
            <person name="Lane T.W."/>
            <person name="Larimer F.W."/>
            <person name="Lippmeier J.C."/>
            <person name="Lucas S."/>
            <person name="Medina M."/>
            <person name="Montsant A."/>
            <person name="Obornik M."/>
            <person name="Parker M.S."/>
            <person name="Palenik B."/>
            <person name="Pazour G.J."/>
            <person name="Richardson P.M."/>
            <person name="Rynearson T.A."/>
            <person name="Saito M.A."/>
            <person name="Schwartz D.C."/>
            <person name="Thamatrakoln K."/>
            <person name="Valentin K."/>
            <person name="Vardi A."/>
            <person name="Wilkerson F.P."/>
            <person name="Rokhsar D.S."/>
        </authorList>
    </citation>
    <scope>NUCLEOTIDE SEQUENCE [LARGE SCALE GENOMIC DNA]</scope>
    <source>
        <strain evidence="2 3">CCMP1335</strain>
    </source>
</reference>
<feature type="compositionally biased region" description="Acidic residues" evidence="1">
    <location>
        <begin position="345"/>
        <end position="355"/>
    </location>
</feature>
<feature type="region of interest" description="Disordered" evidence="1">
    <location>
        <begin position="178"/>
        <end position="440"/>
    </location>
</feature>
<dbReference type="AlphaFoldDB" id="B8CAD5"/>
<sequence length="900" mass="99851">MSRLRRPHPPDNADVNRPSSASSNVGSGGRRPGEIPFVTPDGGKTRYYADRFYLDAPTGLLEYQLAQDNKDDDSADDDVQYCSMCGEILDGDVNSTPSGGVPSNKGKSVSHPTSPPPRPLFDRAKFINSLDLSAAIIGTFTVGNFDYLSNAFPKLFPREEGKAAAVDYVPTLVLHGQKGFKSKTQKQPKDESDESDIEDGVNHQPVDDPVIEKSSDPSHQGKHVSVAATRVRLQPIRHSAASISLGDAKTTKEEANEQSTAILQHPVFTYDNQKLELPNSTFKRRRKKKSSRKRQESAGETNVTTLPDEKEALHKEGGEKEGLTISQQLPKNQLSNDKSARESIVLDDNDSELDACDNPQKGNERNDFKSRYGSSTLTNVDAKTSSLHTPPASPQNEAKSMNLSPPTLVRPVPASFDNNDNKLPPPPKLSVANSSSTPPMQKRLKMSNILPFEVQADYSTTLPTLQPPSPTAASILAKAFGRQQKRHIFKPIYFDDREDDSPDGKYNIGIDKEENFCDSATNQALKSNVEIESKANEEKEIAIDFNPTTAFGGAVFFTKIRPRWLPPKKKVKKDKKGKSPILEEARHVFGDVEYSDDEECQTNGTMPEDNTDLMAVRGVHHPKFFLLFEKRGSLVVIISTSNLTSPTALDASWVQRFEQKELLQHRNTAIDLGMPSDFGVILQDLLAKQTNAAKVNSMVPDIFLRRYVDGLSLGLSALSNRYRFDAAQVHLVSTVPGDYSACLPKKGVSNCFNRPLYRETKITYGPQRVSFILSRVLDTNHIKAARAVTATACGGGRATRMDGVKPWLPPWLVSNKERLVIQPTSLGGNWTRDDMEIVAASYLEPHWDIDENDKTVSPLSLMDIVWPSMDYFDEIQKRRNSLQQKYPKRSVAWNALRLST</sequence>
<keyword evidence="3" id="KW-1185">Reference proteome</keyword>
<protein>
    <submittedName>
        <fullName evidence="2">Uncharacterized protein</fullName>
    </submittedName>
</protein>
<feature type="compositionally biased region" description="Polar residues" evidence="1">
    <location>
        <begin position="324"/>
        <end position="337"/>
    </location>
</feature>
<dbReference type="KEGG" id="tps:THAPSDRAFT_9103"/>
<feature type="compositionally biased region" description="Polar residues" evidence="1">
    <location>
        <begin position="372"/>
        <end position="405"/>
    </location>
</feature>
<accession>B8CAD5</accession>
<evidence type="ECO:0000313" key="3">
    <source>
        <dbReference type="Proteomes" id="UP000001449"/>
    </source>
</evidence>
<feature type="region of interest" description="Disordered" evidence="1">
    <location>
        <begin position="1"/>
        <end position="44"/>
    </location>
</feature>
<dbReference type="OMA" id="MVPEVFM"/>
<feature type="compositionally biased region" description="Basic and acidic residues" evidence="1">
    <location>
        <begin position="307"/>
        <end position="322"/>
    </location>
</feature>
<dbReference type="GeneID" id="7447552"/>
<dbReference type="Gene3D" id="3.30.870.10">
    <property type="entry name" value="Endonuclease Chain A"/>
    <property type="match status" value="1"/>
</dbReference>
<dbReference type="PaxDb" id="35128-Thaps9103"/>
<dbReference type="HOGENOM" id="CLU_321993_0_0_1"/>
<dbReference type="Proteomes" id="UP000001449">
    <property type="component" value="Chromosome 12"/>
</dbReference>
<name>B8CAD5_THAPS</name>
<reference evidence="2 3" key="2">
    <citation type="journal article" date="2008" name="Nature">
        <title>The Phaeodactylum genome reveals the evolutionary history of diatom genomes.</title>
        <authorList>
            <person name="Bowler C."/>
            <person name="Allen A.E."/>
            <person name="Badger J.H."/>
            <person name="Grimwood J."/>
            <person name="Jabbari K."/>
            <person name="Kuo A."/>
            <person name="Maheswari U."/>
            <person name="Martens C."/>
            <person name="Maumus F."/>
            <person name="Otillar R.P."/>
            <person name="Rayko E."/>
            <person name="Salamov A."/>
            <person name="Vandepoele K."/>
            <person name="Beszteri B."/>
            <person name="Gruber A."/>
            <person name="Heijde M."/>
            <person name="Katinka M."/>
            <person name="Mock T."/>
            <person name="Valentin K."/>
            <person name="Verret F."/>
            <person name="Berges J.A."/>
            <person name="Brownlee C."/>
            <person name="Cadoret J.P."/>
            <person name="Chiovitti A."/>
            <person name="Choi C.J."/>
            <person name="Coesel S."/>
            <person name="De Martino A."/>
            <person name="Detter J.C."/>
            <person name="Durkin C."/>
            <person name="Falciatore A."/>
            <person name="Fournet J."/>
            <person name="Haruta M."/>
            <person name="Huysman M.J."/>
            <person name="Jenkins B.D."/>
            <person name="Jiroutova K."/>
            <person name="Jorgensen R.E."/>
            <person name="Joubert Y."/>
            <person name="Kaplan A."/>
            <person name="Kroger N."/>
            <person name="Kroth P.G."/>
            <person name="La Roche J."/>
            <person name="Lindquist E."/>
            <person name="Lommer M."/>
            <person name="Martin-Jezequel V."/>
            <person name="Lopez P.J."/>
            <person name="Lucas S."/>
            <person name="Mangogna M."/>
            <person name="McGinnis K."/>
            <person name="Medlin L.K."/>
            <person name="Montsant A."/>
            <person name="Oudot-Le Secq M.P."/>
            <person name="Napoli C."/>
            <person name="Obornik M."/>
            <person name="Parker M.S."/>
            <person name="Petit J.L."/>
            <person name="Porcel B.M."/>
            <person name="Poulsen N."/>
            <person name="Robison M."/>
            <person name="Rychlewski L."/>
            <person name="Rynearson T.A."/>
            <person name="Schmutz J."/>
            <person name="Shapiro H."/>
            <person name="Siaut M."/>
            <person name="Stanley M."/>
            <person name="Sussman M.R."/>
            <person name="Taylor A.R."/>
            <person name="Vardi A."/>
            <person name="von Dassow P."/>
            <person name="Vyverman W."/>
            <person name="Willis A."/>
            <person name="Wyrwicz L.S."/>
            <person name="Rokhsar D.S."/>
            <person name="Weissenbach J."/>
            <person name="Armbrust E.V."/>
            <person name="Green B.R."/>
            <person name="Van de Peer Y."/>
            <person name="Grigoriev I.V."/>
        </authorList>
    </citation>
    <scope>NUCLEOTIDE SEQUENCE [LARGE SCALE GENOMIC DNA]</scope>
    <source>
        <strain evidence="2 3">CCMP1335</strain>
    </source>
</reference>
<gene>
    <name evidence="2" type="ORF">THAPSDRAFT_9103</name>
</gene>
<proteinExistence type="predicted"/>
<organism evidence="2 3">
    <name type="scientific">Thalassiosira pseudonana</name>
    <name type="common">Marine diatom</name>
    <name type="synonym">Cyclotella nana</name>
    <dbReference type="NCBI Taxonomy" id="35128"/>
    <lineage>
        <taxon>Eukaryota</taxon>
        <taxon>Sar</taxon>
        <taxon>Stramenopiles</taxon>
        <taxon>Ochrophyta</taxon>
        <taxon>Bacillariophyta</taxon>
        <taxon>Coscinodiscophyceae</taxon>
        <taxon>Thalassiosirophycidae</taxon>
        <taxon>Thalassiosirales</taxon>
        <taxon>Thalassiosiraceae</taxon>
        <taxon>Thalassiosira</taxon>
    </lineage>
</organism>
<feature type="compositionally biased region" description="Basic residues" evidence="1">
    <location>
        <begin position="282"/>
        <end position="292"/>
    </location>
</feature>
<dbReference type="RefSeq" id="XP_002293027.1">
    <property type="nucleotide sequence ID" value="XM_002292991.1"/>
</dbReference>
<dbReference type="EMBL" id="CM000647">
    <property type="protein sequence ID" value="EED89488.1"/>
    <property type="molecule type" value="Genomic_DNA"/>
</dbReference>
<dbReference type="InParanoid" id="B8CAD5"/>
<evidence type="ECO:0000313" key="2">
    <source>
        <dbReference type="EMBL" id="EED89488.1"/>
    </source>
</evidence>
<evidence type="ECO:0000256" key="1">
    <source>
        <dbReference type="SAM" id="MobiDB-lite"/>
    </source>
</evidence>
<feature type="region of interest" description="Disordered" evidence="1">
    <location>
        <begin position="92"/>
        <end position="118"/>
    </location>
</feature>